<evidence type="ECO:0000313" key="5">
    <source>
        <dbReference type="EMBL" id="TKY85098.1"/>
    </source>
</evidence>
<dbReference type="SUPFAM" id="SSF52833">
    <property type="entry name" value="Thioredoxin-like"/>
    <property type="match status" value="1"/>
</dbReference>
<dbReference type="AlphaFoldDB" id="A0A4U7KPM4"/>
<dbReference type="Gene3D" id="3.40.30.10">
    <property type="entry name" value="Glutaredoxin"/>
    <property type="match status" value="1"/>
</dbReference>
<sequence>MPSTMRWICAIMALLVAATCILAGPLPSFDPAIQSLTASNFTSSTDNGMWFVEFFSPFCGHCKKFAPTFHDIAESNRHLEDSSNFHIARVNCIAQGDLCERQNIEGYPSLELYRDGTWVDSYTGGRDYEELDAYIQARAADHRKLMAVFGSNRH</sequence>
<proteinExistence type="inferred from homology"/>
<dbReference type="InterPro" id="IPR017937">
    <property type="entry name" value="Thioredoxin_CS"/>
</dbReference>
<dbReference type="GO" id="GO:0006457">
    <property type="term" value="P:protein folding"/>
    <property type="evidence" value="ECO:0007669"/>
    <property type="project" value="TreeGrafter"/>
</dbReference>
<feature type="signal peptide" evidence="3">
    <location>
        <begin position="1"/>
        <end position="23"/>
    </location>
</feature>
<dbReference type="GO" id="GO:0005783">
    <property type="term" value="C:endoplasmic reticulum"/>
    <property type="evidence" value="ECO:0007669"/>
    <property type="project" value="TreeGrafter"/>
</dbReference>
<dbReference type="RefSeq" id="XP_029737083.1">
    <property type="nucleotide sequence ID" value="XM_029886770.1"/>
</dbReference>
<name>A0A4U7KPM4_9BASI</name>
<evidence type="ECO:0000256" key="2">
    <source>
        <dbReference type="ARBA" id="ARBA00022729"/>
    </source>
</evidence>
<evidence type="ECO:0000259" key="4">
    <source>
        <dbReference type="PROSITE" id="PS51352"/>
    </source>
</evidence>
<dbReference type="OrthoDB" id="72053at2759"/>
<evidence type="ECO:0000256" key="1">
    <source>
        <dbReference type="ARBA" id="ARBA00006347"/>
    </source>
</evidence>
<organism evidence="5 6">
    <name type="scientific">Sporisorium graminicola</name>
    <dbReference type="NCBI Taxonomy" id="280036"/>
    <lineage>
        <taxon>Eukaryota</taxon>
        <taxon>Fungi</taxon>
        <taxon>Dikarya</taxon>
        <taxon>Basidiomycota</taxon>
        <taxon>Ustilaginomycotina</taxon>
        <taxon>Ustilaginomycetes</taxon>
        <taxon>Ustilaginales</taxon>
        <taxon>Ustilaginaceae</taxon>
        <taxon>Sporisorium</taxon>
    </lineage>
</organism>
<dbReference type="Proteomes" id="UP000306050">
    <property type="component" value="Chromosome SGRAM_8"/>
</dbReference>
<dbReference type="PANTHER" id="PTHR45672">
    <property type="entry name" value="PROTEIN DISULFIDE-ISOMERASE C17H9.14C-RELATED"/>
    <property type="match status" value="1"/>
</dbReference>
<dbReference type="InterPro" id="IPR013766">
    <property type="entry name" value="Thioredoxin_domain"/>
</dbReference>
<comment type="similarity">
    <text evidence="1">Belongs to the protein disulfide isomerase family.</text>
</comment>
<keyword evidence="2 3" id="KW-0732">Signal</keyword>
<dbReference type="EMBL" id="SRRM01000021">
    <property type="protein sequence ID" value="TKY85098.1"/>
    <property type="molecule type" value="Genomic_DNA"/>
</dbReference>
<dbReference type="PANTHER" id="PTHR45672:SF3">
    <property type="entry name" value="THIOREDOXIN DOMAIN-CONTAINING PROTEIN 5"/>
    <property type="match status" value="1"/>
</dbReference>
<dbReference type="Pfam" id="PF00085">
    <property type="entry name" value="Thioredoxin"/>
    <property type="match status" value="1"/>
</dbReference>
<evidence type="ECO:0000256" key="3">
    <source>
        <dbReference type="SAM" id="SignalP"/>
    </source>
</evidence>
<dbReference type="GO" id="GO:0003756">
    <property type="term" value="F:protein disulfide isomerase activity"/>
    <property type="evidence" value="ECO:0007669"/>
    <property type="project" value="TreeGrafter"/>
</dbReference>
<dbReference type="PROSITE" id="PS00194">
    <property type="entry name" value="THIOREDOXIN_1"/>
    <property type="match status" value="1"/>
</dbReference>
<feature type="chain" id="PRO_5020268656" description="Thioredoxin domain-containing protein" evidence="3">
    <location>
        <begin position="24"/>
        <end position="154"/>
    </location>
</feature>
<dbReference type="CDD" id="cd02961">
    <property type="entry name" value="PDI_a_family"/>
    <property type="match status" value="1"/>
</dbReference>
<gene>
    <name evidence="5" type="ORF">EX895_006178</name>
</gene>
<reference evidence="5 6" key="1">
    <citation type="submission" date="2019-05" db="EMBL/GenBank/DDBJ databases">
        <title>Sporisorium graminicola CBS 10092 draft sequencing and annotation.</title>
        <authorList>
            <person name="Solano-Gonzalez S."/>
            <person name="Caddick M.X."/>
            <person name="Darby A."/>
        </authorList>
    </citation>
    <scope>NUCLEOTIDE SEQUENCE [LARGE SCALE GENOMIC DNA]</scope>
    <source>
        <strain evidence="5 6">CBS 10092</strain>
    </source>
</reference>
<feature type="domain" description="Thioredoxin" evidence="4">
    <location>
        <begin position="15"/>
        <end position="140"/>
    </location>
</feature>
<dbReference type="KEGG" id="sgra:EX895_006178"/>
<dbReference type="PROSITE" id="PS51352">
    <property type="entry name" value="THIOREDOXIN_2"/>
    <property type="match status" value="1"/>
</dbReference>
<dbReference type="InterPro" id="IPR036249">
    <property type="entry name" value="Thioredoxin-like_sf"/>
</dbReference>
<dbReference type="GeneID" id="40729073"/>
<comment type="caution">
    <text evidence="5">The sequence shown here is derived from an EMBL/GenBank/DDBJ whole genome shotgun (WGS) entry which is preliminary data.</text>
</comment>
<protein>
    <recommendedName>
        <fullName evidence="4">Thioredoxin domain-containing protein</fullName>
    </recommendedName>
</protein>
<evidence type="ECO:0000313" key="6">
    <source>
        <dbReference type="Proteomes" id="UP000306050"/>
    </source>
</evidence>
<dbReference type="InterPro" id="IPR051063">
    <property type="entry name" value="PDI"/>
</dbReference>
<keyword evidence="6" id="KW-1185">Reference proteome</keyword>
<accession>A0A4U7KPM4</accession>